<keyword evidence="1" id="KW-0813">Transport</keyword>
<dbReference type="CDD" id="cd03219">
    <property type="entry name" value="ABC_Mj1267_LivG_branched"/>
    <property type="match status" value="1"/>
</dbReference>
<dbReference type="OrthoDB" id="9780942at2"/>
<dbReference type="Gene3D" id="3.40.50.300">
    <property type="entry name" value="P-loop containing nucleotide triphosphate hydrolases"/>
    <property type="match status" value="1"/>
</dbReference>
<dbReference type="SUPFAM" id="SSF52540">
    <property type="entry name" value="P-loop containing nucleoside triphosphate hydrolases"/>
    <property type="match status" value="1"/>
</dbReference>
<reference evidence="7" key="1">
    <citation type="submission" date="2018-08" db="EMBL/GenBank/DDBJ databases">
        <authorList>
            <person name="Kim S.-J."/>
            <person name="Jung G.-Y."/>
        </authorList>
    </citation>
    <scope>NUCLEOTIDE SEQUENCE [LARGE SCALE GENOMIC DNA]</scope>
    <source>
        <strain evidence="7">GY_H</strain>
    </source>
</reference>
<dbReference type="InterPro" id="IPR027417">
    <property type="entry name" value="P-loop_NTPase"/>
</dbReference>
<dbReference type="PROSITE" id="PS50893">
    <property type="entry name" value="ABC_TRANSPORTER_2"/>
    <property type="match status" value="1"/>
</dbReference>
<dbReference type="Pfam" id="PF00005">
    <property type="entry name" value="ABC_tran"/>
    <property type="match status" value="1"/>
</dbReference>
<feature type="domain" description="ABC transporter" evidence="5">
    <location>
        <begin position="6"/>
        <end position="247"/>
    </location>
</feature>
<dbReference type="FunFam" id="3.40.50.300:FF:000421">
    <property type="entry name" value="Branched-chain amino acid ABC transporter ATP-binding protein"/>
    <property type="match status" value="1"/>
</dbReference>
<organism evidence="6 7">
    <name type="scientific">Undibacter mobilis</name>
    <dbReference type="NCBI Taxonomy" id="2292256"/>
    <lineage>
        <taxon>Bacteria</taxon>
        <taxon>Pseudomonadati</taxon>
        <taxon>Pseudomonadota</taxon>
        <taxon>Alphaproteobacteria</taxon>
        <taxon>Hyphomicrobiales</taxon>
        <taxon>Nitrobacteraceae</taxon>
        <taxon>Undibacter</taxon>
    </lineage>
</organism>
<dbReference type="InterPro" id="IPR051120">
    <property type="entry name" value="ABC_AA/LPS_Transport"/>
</dbReference>
<dbReference type="Proteomes" id="UP000263993">
    <property type="component" value="Unassembled WGS sequence"/>
</dbReference>
<evidence type="ECO:0000256" key="4">
    <source>
        <dbReference type="ARBA" id="ARBA00024722"/>
    </source>
</evidence>
<dbReference type="PANTHER" id="PTHR45772:SF2">
    <property type="entry name" value="ABC TRANSPORTER ATP-BINDING PROTEIN"/>
    <property type="match status" value="1"/>
</dbReference>
<dbReference type="PANTHER" id="PTHR45772">
    <property type="entry name" value="CONSERVED COMPONENT OF ABC TRANSPORTER FOR NATURAL AMINO ACIDS-RELATED"/>
    <property type="match status" value="1"/>
</dbReference>
<evidence type="ECO:0000256" key="3">
    <source>
        <dbReference type="ARBA" id="ARBA00022840"/>
    </source>
</evidence>
<sequence>MSAPLLDISHLAKRFGGIVATDDVSIAIPQGELHALIGPNGAGKTTLIAQLSGSIFADSGRIAFDGEDITRLPMQKRSHIGLARSFQITSLFLDLSVLDNVALAVQAHAGHSFHFWHAARSESDLRKPAREALARVGLAGSADRVTAALSHGEHRLLELAMALASKPRMLLLDEPMAGLGPEESARMVDMLRDLKRNYTILLVEHDMEAVFALADRITVLVYGRVIATGVPAEIRANTQVREAYLGDAEAAHG</sequence>
<evidence type="ECO:0000259" key="5">
    <source>
        <dbReference type="PROSITE" id="PS50893"/>
    </source>
</evidence>
<name>A0A371B8H8_9BRAD</name>
<evidence type="ECO:0000256" key="1">
    <source>
        <dbReference type="ARBA" id="ARBA00022448"/>
    </source>
</evidence>
<keyword evidence="7" id="KW-1185">Reference proteome</keyword>
<gene>
    <name evidence="6" type="ORF">DXH78_03510</name>
</gene>
<dbReference type="Pfam" id="PF12399">
    <property type="entry name" value="BCA_ABC_TP_C"/>
    <property type="match status" value="1"/>
</dbReference>
<dbReference type="GO" id="GO:0016887">
    <property type="term" value="F:ATP hydrolysis activity"/>
    <property type="evidence" value="ECO:0007669"/>
    <property type="project" value="InterPro"/>
</dbReference>
<dbReference type="InterPro" id="IPR003439">
    <property type="entry name" value="ABC_transporter-like_ATP-bd"/>
</dbReference>
<comment type="caution">
    <text evidence="6">The sequence shown here is derived from an EMBL/GenBank/DDBJ whole genome shotgun (WGS) entry which is preliminary data.</text>
</comment>
<keyword evidence="3 6" id="KW-0067">ATP-binding</keyword>
<dbReference type="InterPro" id="IPR032823">
    <property type="entry name" value="BCA_ABC_TP_C"/>
</dbReference>
<dbReference type="SMART" id="SM00382">
    <property type="entry name" value="AAA"/>
    <property type="match status" value="1"/>
</dbReference>
<dbReference type="AlphaFoldDB" id="A0A371B8H8"/>
<dbReference type="GO" id="GO:0005886">
    <property type="term" value="C:plasma membrane"/>
    <property type="evidence" value="ECO:0007669"/>
    <property type="project" value="TreeGrafter"/>
</dbReference>
<dbReference type="RefSeq" id="WP_115515758.1">
    <property type="nucleotide sequence ID" value="NZ_QRGO01000001.1"/>
</dbReference>
<protein>
    <submittedName>
        <fullName evidence="6">ABC transporter ATP-binding protein</fullName>
    </submittedName>
</protein>
<dbReference type="InterPro" id="IPR003593">
    <property type="entry name" value="AAA+_ATPase"/>
</dbReference>
<keyword evidence="2" id="KW-0547">Nucleotide-binding</keyword>
<dbReference type="GO" id="GO:0005524">
    <property type="term" value="F:ATP binding"/>
    <property type="evidence" value="ECO:0007669"/>
    <property type="project" value="UniProtKB-KW"/>
</dbReference>
<evidence type="ECO:0000256" key="2">
    <source>
        <dbReference type="ARBA" id="ARBA00022741"/>
    </source>
</evidence>
<evidence type="ECO:0000313" key="6">
    <source>
        <dbReference type="EMBL" id="RDV03733.1"/>
    </source>
</evidence>
<evidence type="ECO:0000313" key="7">
    <source>
        <dbReference type="Proteomes" id="UP000263993"/>
    </source>
</evidence>
<comment type="function">
    <text evidence="4">Involved in beta-(1--&gt;2)glucan export. Transmembrane domains (TMD) form a pore in the inner membrane and the ATP-binding domain (NBD) is responsible for energy generation.</text>
</comment>
<proteinExistence type="predicted"/>
<dbReference type="EMBL" id="QRGO01000001">
    <property type="protein sequence ID" value="RDV03733.1"/>
    <property type="molecule type" value="Genomic_DNA"/>
</dbReference>
<accession>A0A371B8H8</accession>